<dbReference type="RefSeq" id="WP_072506681.1">
    <property type="nucleotide sequence ID" value="NZ_CP016365.1"/>
</dbReference>
<organism evidence="2 3">
    <name type="scientific">Phaeobacter porticola</name>
    <dbReference type="NCBI Taxonomy" id="1844006"/>
    <lineage>
        <taxon>Bacteria</taxon>
        <taxon>Pseudomonadati</taxon>
        <taxon>Pseudomonadota</taxon>
        <taxon>Alphaproteobacteria</taxon>
        <taxon>Rhodobacterales</taxon>
        <taxon>Roseobacteraceae</taxon>
        <taxon>Phaeobacter</taxon>
    </lineage>
</organism>
<reference evidence="3" key="1">
    <citation type="submission" date="2016-07" db="EMBL/GenBank/DDBJ databases">
        <title>Phaeobacter portensis sp. nov., a tropodithietic acid producing bacterium isolated from a German harbor.</title>
        <authorList>
            <person name="Freese H.M."/>
            <person name="Bunk B."/>
            <person name="Breider S."/>
            <person name="Brinkhoff T."/>
        </authorList>
    </citation>
    <scope>NUCLEOTIDE SEQUENCE [LARGE SCALE GENOMIC DNA]</scope>
    <source>
        <strain evidence="3">P97</strain>
        <plasmid evidence="3">pp97_a</plasmid>
    </source>
</reference>
<proteinExistence type="predicted"/>
<geneLocation type="plasmid" evidence="3">
    <name>pp97_a</name>
</geneLocation>
<gene>
    <name evidence="2" type="ORF">PhaeoP97_03722</name>
</gene>
<dbReference type="Proteomes" id="UP000183859">
    <property type="component" value="Plasmid pP97_a"/>
</dbReference>
<sequence length="156" mass="16321" precursor="true">MLNSIPACRQARVTLRTVLAGFALMGSLWPAGIAAETVPTAAPAALSIELSAAQADGHSCLLSFVAQNGHQMDVAQAVFETVLFDAAGQVSQLTLLDFQDLPAGRLRVRQFQFPMSCSDISRVLINGAETCQGEGLPEGACSRGLTLTTKAMELAG</sequence>
<dbReference type="AlphaFoldDB" id="A0A1L3IAH9"/>
<keyword evidence="1" id="KW-0732">Signal</keyword>
<keyword evidence="2" id="KW-0614">Plasmid</keyword>
<dbReference type="KEGG" id="php:PhaeoP97_03722"/>
<accession>A0A1L3IAH9</accession>
<evidence type="ECO:0000313" key="3">
    <source>
        <dbReference type="Proteomes" id="UP000183859"/>
    </source>
</evidence>
<feature type="chain" id="PRO_5012860231" description="Tat pathway signal sequence domain protein" evidence="1">
    <location>
        <begin position="35"/>
        <end position="156"/>
    </location>
</feature>
<dbReference type="EMBL" id="CP016365">
    <property type="protein sequence ID" value="APG49072.1"/>
    <property type="molecule type" value="Genomic_DNA"/>
</dbReference>
<keyword evidence="3" id="KW-1185">Reference proteome</keyword>
<evidence type="ECO:0008006" key="4">
    <source>
        <dbReference type="Google" id="ProtNLM"/>
    </source>
</evidence>
<name>A0A1L3IAH9_9RHOB</name>
<feature type="signal peptide" evidence="1">
    <location>
        <begin position="1"/>
        <end position="34"/>
    </location>
</feature>
<evidence type="ECO:0000256" key="1">
    <source>
        <dbReference type="SAM" id="SignalP"/>
    </source>
</evidence>
<evidence type="ECO:0000313" key="2">
    <source>
        <dbReference type="EMBL" id="APG49072.1"/>
    </source>
</evidence>
<protein>
    <recommendedName>
        <fullName evidence="4">Tat pathway signal sequence domain protein</fullName>
    </recommendedName>
</protein>